<protein>
    <submittedName>
        <fullName evidence="4">S4 domain-containing protein</fullName>
    </submittedName>
</protein>
<evidence type="ECO:0000313" key="3">
    <source>
        <dbReference type="Proteomes" id="UP000035681"/>
    </source>
</evidence>
<dbReference type="InterPro" id="IPR050055">
    <property type="entry name" value="EF-Tu_GTPase"/>
</dbReference>
<dbReference type="Pfam" id="PF00009">
    <property type="entry name" value="GTP_EFTU"/>
    <property type="match status" value="1"/>
</dbReference>
<dbReference type="GO" id="GO:0001514">
    <property type="term" value="P:selenocysteine incorporation"/>
    <property type="evidence" value="ECO:0007669"/>
    <property type="project" value="TreeGrafter"/>
</dbReference>
<dbReference type="GO" id="GO:0003746">
    <property type="term" value="F:translation elongation factor activity"/>
    <property type="evidence" value="ECO:0007669"/>
    <property type="project" value="TreeGrafter"/>
</dbReference>
<dbReference type="InterPro" id="IPR036986">
    <property type="entry name" value="S4_RNA-bd_sf"/>
</dbReference>
<dbReference type="InterPro" id="IPR009000">
    <property type="entry name" value="Transl_B-barrel_sf"/>
</dbReference>
<dbReference type="GO" id="GO:0003723">
    <property type="term" value="F:RNA binding"/>
    <property type="evidence" value="ECO:0007669"/>
    <property type="project" value="UniProtKB-KW"/>
</dbReference>
<dbReference type="CDD" id="cd03696">
    <property type="entry name" value="SelB_II"/>
    <property type="match status" value="1"/>
</dbReference>
<dbReference type="WBParaSite" id="TCONS_00004136.p1">
    <property type="protein sequence ID" value="TCONS_00004136.p1"/>
    <property type="gene ID" value="XLOC_001174"/>
</dbReference>
<keyword evidence="3" id="KW-1185">Reference proteome</keyword>
<reference evidence="4" key="1">
    <citation type="submission" date="2024-02" db="UniProtKB">
        <authorList>
            <consortium name="WormBaseParasite"/>
        </authorList>
    </citation>
    <scope>IDENTIFICATION</scope>
</reference>
<feature type="domain" description="Tr-type G" evidence="2">
    <location>
        <begin position="36"/>
        <end position="214"/>
    </location>
</feature>
<dbReference type="PROSITE" id="PS50889">
    <property type="entry name" value="S4"/>
    <property type="match status" value="1"/>
</dbReference>
<dbReference type="SMART" id="SM00363">
    <property type="entry name" value="S4"/>
    <property type="match status" value="1"/>
</dbReference>
<dbReference type="PRINTS" id="PR00315">
    <property type="entry name" value="ELONGATNFCT"/>
</dbReference>
<dbReference type="GO" id="GO:0003924">
    <property type="term" value="F:GTPase activity"/>
    <property type="evidence" value="ECO:0007669"/>
    <property type="project" value="InterPro"/>
</dbReference>
<dbReference type="Pfam" id="PF25818">
    <property type="entry name" value="MTRES1_C"/>
    <property type="match status" value="1"/>
</dbReference>
<dbReference type="InterPro" id="IPR027417">
    <property type="entry name" value="P-loop_NTPase"/>
</dbReference>
<dbReference type="PANTHER" id="PTHR43721">
    <property type="entry name" value="ELONGATION FACTOR TU-RELATED"/>
    <property type="match status" value="1"/>
</dbReference>
<dbReference type="CDD" id="cd00165">
    <property type="entry name" value="S4"/>
    <property type="match status" value="1"/>
</dbReference>
<dbReference type="InterPro" id="IPR049394">
    <property type="entry name" value="eEFSec_C"/>
</dbReference>
<dbReference type="Pfam" id="PF21131">
    <property type="entry name" value="eEFSec_4th"/>
    <property type="match status" value="1"/>
</dbReference>
<dbReference type="Gene3D" id="3.10.290.10">
    <property type="entry name" value="RNA-binding S4 domain"/>
    <property type="match status" value="1"/>
</dbReference>
<evidence type="ECO:0000313" key="4">
    <source>
        <dbReference type="WBParaSite" id="TCONS_00004136.p1"/>
    </source>
</evidence>
<dbReference type="InterPro" id="IPR000795">
    <property type="entry name" value="T_Tr_GTP-bd_dom"/>
</dbReference>
<dbReference type="SUPFAM" id="SSF55174">
    <property type="entry name" value="Alpha-L RNA-binding motif"/>
    <property type="match status" value="1"/>
</dbReference>
<dbReference type="PROSITE" id="PS51722">
    <property type="entry name" value="G_TR_2"/>
    <property type="match status" value="1"/>
</dbReference>
<dbReference type="PANTHER" id="PTHR43721:SF11">
    <property type="entry name" value="SELENOCYSTEINE-SPECIFIC ELONGATION FACTOR"/>
    <property type="match status" value="1"/>
</dbReference>
<sequence>RNILPVHITLIGLHISKQKIGVTIFTNTSNADWLANCSLNFGILGHVDSGKTTFAKALSEIGSTAAFDKHAKNPNIRANTIDLGFSSLIVSDRRVCLLDCPGHASLIKAVFAAASIFDGAIILINAAKGIEVQTAEHLLIASVLCPEHIIVVVNKIDLVEEEKWKNTIKKLPLLLKKLGISEKTQIIGMSLKDIDNVCMIPVIESLKKIIYDPIRDTESSFLMYADHCFPIKGKGSIITGTIISGVIEVGDEITIPEINENKKIKGIQSWKVPIKKGSSGERVALLVSSLDTTSLSRFIVCKKNVVKKVSKILVNVKKIDQFKSNIKSRGKIHLCVGFEIVMVECLFLKYDGTDYEVQDKLETSTTHAILTLDNSIFIGDKLFYMTAKLDIQDTHSCRFAFYGNIEKILNTDNDILLYKLKQKEGAIDRVENDNYIICKDMFKKETKIETFLNMSVILSNGIEGKIESTFDDKITNIKKEKIYLYMKKYLHNQSLKSYIPLRLEQHVNGIISCFILLNVLKNPLRLACASELGRTSQVIPTYVEIPERNIFTTHLCLKKSVKSKKSKEANIIKDILSKHQENDEDEAVEFDDGLPKDYKEQSLHLGSRRIDTLINRSIKMSNVEIEKLILRGKVKLNDEILTKKSHNVDKGDVIDVFLETYHENDKLAKISRICVKNYKLEENGYHLEVKLWRSMLVENWKTY</sequence>
<organism evidence="3 4">
    <name type="scientific">Strongyloides stercoralis</name>
    <name type="common">Threadworm</name>
    <dbReference type="NCBI Taxonomy" id="6248"/>
    <lineage>
        <taxon>Eukaryota</taxon>
        <taxon>Metazoa</taxon>
        <taxon>Ecdysozoa</taxon>
        <taxon>Nematoda</taxon>
        <taxon>Chromadorea</taxon>
        <taxon>Rhabditida</taxon>
        <taxon>Tylenchina</taxon>
        <taxon>Panagrolaimomorpha</taxon>
        <taxon>Strongyloidoidea</taxon>
        <taxon>Strongyloididae</taxon>
        <taxon>Strongyloides</taxon>
    </lineage>
</organism>
<evidence type="ECO:0000259" key="2">
    <source>
        <dbReference type="PROSITE" id="PS51722"/>
    </source>
</evidence>
<dbReference type="GO" id="GO:0005525">
    <property type="term" value="F:GTP binding"/>
    <property type="evidence" value="ECO:0007669"/>
    <property type="project" value="InterPro"/>
</dbReference>
<dbReference type="InterPro" id="IPR002942">
    <property type="entry name" value="S4_RNA-bd"/>
</dbReference>
<name>A0AAF5CZI2_STRER</name>
<evidence type="ECO:0000256" key="1">
    <source>
        <dbReference type="PROSITE-ProRule" id="PRU00182"/>
    </source>
</evidence>
<dbReference type="InterPro" id="IPR057896">
    <property type="entry name" value="MTRES1_C"/>
</dbReference>
<proteinExistence type="predicted"/>
<dbReference type="Gene3D" id="3.40.50.300">
    <property type="entry name" value="P-loop containing nucleotide triphosphate hydrolases"/>
    <property type="match status" value="1"/>
</dbReference>
<dbReference type="Proteomes" id="UP000035681">
    <property type="component" value="Unplaced"/>
</dbReference>
<keyword evidence="1" id="KW-0694">RNA-binding</keyword>
<accession>A0AAF5CZI2</accession>
<dbReference type="SUPFAM" id="SSF50447">
    <property type="entry name" value="Translation proteins"/>
    <property type="match status" value="1"/>
</dbReference>
<dbReference type="Gene3D" id="2.40.30.10">
    <property type="entry name" value="Translation factors"/>
    <property type="match status" value="2"/>
</dbReference>
<dbReference type="SUPFAM" id="SSF52540">
    <property type="entry name" value="P-loop containing nucleoside triphosphate hydrolases"/>
    <property type="match status" value="1"/>
</dbReference>
<dbReference type="AlphaFoldDB" id="A0AAF5CZI2"/>